<evidence type="ECO:0000313" key="4">
    <source>
        <dbReference type="EMBL" id="KAJ4823319.1"/>
    </source>
</evidence>
<evidence type="ECO:0008006" key="6">
    <source>
        <dbReference type="Google" id="ProtNLM"/>
    </source>
</evidence>
<dbReference type="Pfam" id="PF01535">
    <property type="entry name" value="PPR"/>
    <property type="match status" value="2"/>
</dbReference>
<keyword evidence="1" id="KW-0677">Repeat</keyword>
<gene>
    <name evidence="4" type="ORF">Tsubulata_001476</name>
</gene>
<dbReference type="FunFam" id="1.25.40.10:FF:001552">
    <property type="entry name" value="Predicted protein"/>
    <property type="match status" value="1"/>
</dbReference>
<dbReference type="PANTHER" id="PTHR46935">
    <property type="entry name" value="OS01G0674700 PROTEIN"/>
    <property type="match status" value="1"/>
</dbReference>
<organism evidence="4 5">
    <name type="scientific">Turnera subulata</name>
    <dbReference type="NCBI Taxonomy" id="218843"/>
    <lineage>
        <taxon>Eukaryota</taxon>
        <taxon>Viridiplantae</taxon>
        <taxon>Streptophyta</taxon>
        <taxon>Embryophyta</taxon>
        <taxon>Tracheophyta</taxon>
        <taxon>Spermatophyta</taxon>
        <taxon>Magnoliopsida</taxon>
        <taxon>eudicotyledons</taxon>
        <taxon>Gunneridae</taxon>
        <taxon>Pentapetalae</taxon>
        <taxon>rosids</taxon>
        <taxon>fabids</taxon>
        <taxon>Malpighiales</taxon>
        <taxon>Passifloraceae</taxon>
        <taxon>Turnera</taxon>
    </lineage>
</organism>
<evidence type="ECO:0000313" key="5">
    <source>
        <dbReference type="Proteomes" id="UP001141552"/>
    </source>
</evidence>
<reference evidence="4" key="2">
    <citation type="journal article" date="2023" name="Plants (Basel)">
        <title>Annotation of the Turnera subulata (Passifloraceae) Draft Genome Reveals the S-Locus Evolved after the Divergence of Turneroideae from Passifloroideae in a Stepwise Manner.</title>
        <authorList>
            <person name="Henning P.M."/>
            <person name="Roalson E.H."/>
            <person name="Mir W."/>
            <person name="McCubbin A.G."/>
            <person name="Shore J.S."/>
        </authorList>
    </citation>
    <scope>NUCLEOTIDE SEQUENCE</scope>
    <source>
        <strain evidence="4">F60SS</strain>
    </source>
</reference>
<keyword evidence="5" id="KW-1185">Reference proteome</keyword>
<dbReference type="GO" id="GO:0009658">
    <property type="term" value="P:chloroplast organization"/>
    <property type="evidence" value="ECO:0007669"/>
    <property type="project" value="InterPro"/>
</dbReference>
<dbReference type="EMBL" id="JAKUCV010007482">
    <property type="protein sequence ID" value="KAJ4823319.1"/>
    <property type="molecule type" value="Genomic_DNA"/>
</dbReference>
<reference evidence="4" key="1">
    <citation type="submission" date="2022-02" db="EMBL/GenBank/DDBJ databases">
        <authorList>
            <person name="Henning P.M."/>
            <person name="McCubbin A.G."/>
            <person name="Shore J.S."/>
        </authorList>
    </citation>
    <scope>NUCLEOTIDE SEQUENCE</scope>
    <source>
        <strain evidence="4">F60SS</strain>
        <tissue evidence="4">Leaves</tissue>
    </source>
</reference>
<feature type="repeat" description="PPR" evidence="2">
    <location>
        <begin position="386"/>
        <end position="420"/>
    </location>
</feature>
<dbReference type="AlphaFoldDB" id="A0A9Q0J043"/>
<dbReference type="Gene3D" id="1.25.40.10">
    <property type="entry name" value="Tetratricopeptide repeat domain"/>
    <property type="match status" value="4"/>
</dbReference>
<dbReference type="OrthoDB" id="1904535at2759"/>
<dbReference type="PROSITE" id="PS51375">
    <property type="entry name" value="PPR"/>
    <property type="match status" value="2"/>
</dbReference>
<dbReference type="Pfam" id="PF13812">
    <property type="entry name" value="PPR_3"/>
    <property type="match status" value="1"/>
</dbReference>
<protein>
    <recommendedName>
        <fullName evidence="6">Pentacotripeptide-repeat region of PRORP domain-containing protein</fullName>
    </recommendedName>
</protein>
<feature type="region of interest" description="Disordered" evidence="3">
    <location>
        <begin position="730"/>
        <end position="749"/>
    </location>
</feature>
<dbReference type="GO" id="GO:0009507">
    <property type="term" value="C:chloroplast"/>
    <property type="evidence" value="ECO:0007669"/>
    <property type="project" value="TreeGrafter"/>
</dbReference>
<dbReference type="Proteomes" id="UP001141552">
    <property type="component" value="Unassembled WGS sequence"/>
</dbReference>
<comment type="caution">
    <text evidence="4">The sequence shown here is derived from an EMBL/GenBank/DDBJ whole genome shotgun (WGS) entry which is preliminary data.</text>
</comment>
<evidence type="ECO:0000256" key="2">
    <source>
        <dbReference type="PROSITE-ProRule" id="PRU00708"/>
    </source>
</evidence>
<name>A0A9Q0J043_9ROSI</name>
<feature type="compositionally biased region" description="Low complexity" evidence="3">
    <location>
        <begin position="730"/>
        <end position="741"/>
    </location>
</feature>
<dbReference type="InterPro" id="IPR011990">
    <property type="entry name" value="TPR-like_helical_dom_sf"/>
</dbReference>
<dbReference type="NCBIfam" id="TIGR00756">
    <property type="entry name" value="PPR"/>
    <property type="match status" value="2"/>
</dbReference>
<evidence type="ECO:0000256" key="1">
    <source>
        <dbReference type="ARBA" id="ARBA00022737"/>
    </source>
</evidence>
<dbReference type="InterPro" id="IPR002885">
    <property type="entry name" value="PPR_rpt"/>
</dbReference>
<evidence type="ECO:0000256" key="3">
    <source>
        <dbReference type="SAM" id="MobiDB-lite"/>
    </source>
</evidence>
<accession>A0A9Q0J043</accession>
<proteinExistence type="predicted"/>
<sequence length="881" mass="100137">MKNTFQLYLSNVATLQKARLLFHFTSMESSTLPSSSLPTPRPQFEPDTEAIKRKLLEKGVYPTPKIIHNIRRKEIQKHNRKLNKISQADPLTPSQKQALQEESHFQTLKREYRDFTRAVKKATGCGGLLVGKPWERIEKVELREIASGGKEEFFVGEKLNKQSLRELKAIFEGNLKWVFLDDDDVDVQVENCGNGSGSDDQRERERRKRSEKEAIQFLVDRLSCREVSLRDWKLARVMRQSGLRFTEEQLLRIVEGLGDKGRWAQAMAVVDWVYNDKGRRHSRSRFVYTKLLSVLGKARRPLEALRIFNLMREDWNIYPDMATYHTIAVSLGQAGLLKELLKVIECMRQRPLKRISNMPHRNWKTVLEPDLVIYNAQLRKSGLKPNGASYGLAMEVMLSAGKYDLVHELFRKMNRSGQAPKALTYKVLVRTLWEEAKVNEAVEAVRDMERRGVVGTASVYYELACCLCNDGRWQDAMPVVRKMKKLRHRKPLEVTFTGLILSSLDGGYVNHCISIFEHMKALCSPNIGTINTMLRIYGKNDLFSEAKELFEEIKKADGGSTSLVPDKYTYCSMLEASARALQWEYFEYVYKEMTFSGYQLDQSKHASLLVDASRAGKCHLLNHAFDAILEAGEIPCSKIFTEMVFQAILQEDYERAAILVNCLVHTPFQVSERQWTDLFQRNVVKFGRDSLQKLLEVLGDWDMASDASVTNFLKSLQFLCGHGTSRDLLPSSSASNPLNNNQYTGDSASMINRGTELDKDHLVSEIDVTTNTGNINQCNTNGEGDDDSGVVSARPVKTTELCETTNLCNMECLTADMTDSVFTDCPDKQLSDFASLGLSKEDDDMEFEMLINEGDDPHPGNSPSAYEILDAWEKSTGSEHK</sequence>
<dbReference type="PANTHER" id="PTHR46935:SF2">
    <property type="entry name" value="PENTACOTRIPEPTIDE-REPEAT REGION OF PRORP DOMAIN-CONTAINING PROTEIN"/>
    <property type="match status" value="1"/>
</dbReference>
<feature type="repeat" description="PPR" evidence="2">
    <location>
        <begin position="526"/>
        <end position="556"/>
    </location>
</feature>
<dbReference type="InterPro" id="IPR044645">
    <property type="entry name" value="DG1/EMB2279-like"/>
</dbReference>